<dbReference type="GO" id="GO:0008168">
    <property type="term" value="F:methyltransferase activity"/>
    <property type="evidence" value="ECO:0007669"/>
    <property type="project" value="TreeGrafter"/>
</dbReference>
<dbReference type="EMBL" id="JAPVEA010000008">
    <property type="protein sequence ID" value="KAJ5439205.1"/>
    <property type="molecule type" value="Genomic_DNA"/>
</dbReference>
<dbReference type="CDD" id="cd02440">
    <property type="entry name" value="AdoMet_MTases"/>
    <property type="match status" value="1"/>
</dbReference>
<organism evidence="1 2">
    <name type="scientific">Penicillium daleae</name>
    <dbReference type="NCBI Taxonomy" id="63821"/>
    <lineage>
        <taxon>Eukaryota</taxon>
        <taxon>Fungi</taxon>
        <taxon>Dikarya</taxon>
        <taxon>Ascomycota</taxon>
        <taxon>Pezizomycotina</taxon>
        <taxon>Eurotiomycetes</taxon>
        <taxon>Eurotiomycetidae</taxon>
        <taxon>Eurotiales</taxon>
        <taxon>Aspergillaceae</taxon>
        <taxon>Penicillium</taxon>
    </lineage>
</organism>
<dbReference type="PANTHER" id="PTHR43591:SF24">
    <property type="entry name" value="2-METHOXY-6-POLYPRENYL-1,4-BENZOQUINOL METHYLASE, MITOCHONDRIAL"/>
    <property type="match status" value="1"/>
</dbReference>
<dbReference type="InterPro" id="IPR029063">
    <property type="entry name" value="SAM-dependent_MTases_sf"/>
</dbReference>
<comment type="caution">
    <text evidence="1">The sequence shown here is derived from an EMBL/GenBank/DDBJ whole genome shotgun (WGS) entry which is preliminary data.</text>
</comment>
<dbReference type="Proteomes" id="UP001213681">
    <property type="component" value="Unassembled WGS sequence"/>
</dbReference>
<accession>A0AAD6BYY0</accession>
<proteinExistence type="predicted"/>
<dbReference type="Pfam" id="PF13489">
    <property type="entry name" value="Methyltransf_23"/>
    <property type="match status" value="1"/>
</dbReference>
<evidence type="ECO:0000313" key="1">
    <source>
        <dbReference type="EMBL" id="KAJ5439205.1"/>
    </source>
</evidence>
<dbReference type="PANTHER" id="PTHR43591">
    <property type="entry name" value="METHYLTRANSFERASE"/>
    <property type="match status" value="1"/>
</dbReference>
<protein>
    <recommendedName>
        <fullName evidence="3">S-adenosyl-L-methionine-dependent methyltransferase</fullName>
    </recommendedName>
</protein>
<dbReference type="Gene3D" id="3.40.50.150">
    <property type="entry name" value="Vaccinia Virus protein VP39"/>
    <property type="match status" value="1"/>
</dbReference>
<gene>
    <name evidence="1" type="ORF">N7458_010203</name>
</gene>
<dbReference type="RefSeq" id="XP_056762434.1">
    <property type="nucleotide sequence ID" value="XM_056913585.1"/>
</dbReference>
<name>A0AAD6BYY0_9EURO</name>
<keyword evidence="2" id="KW-1185">Reference proteome</keyword>
<dbReference type="SUPFAM" id="SSF53335">
    <property type="entry name" value="S-adenosyl-L-methionine-dependent methyltransferases"/>
    <property type="match status" value="1"/>
</dbReference>
<reference evidence="1" key="2">
    <citation type="journal article" date="2023" name="IMA Fungus">
        <title>Comparative genomic study of the Penicillium genus elucidates a diverse pangenome and 15 lateral gene transfer events.</title>
        <authorList>
            <person name="Petersen C."/>
            <person name="Sorensen T."/>
            <person name="Nielsen M.R."/>
            <person name="Sondergaard T.E."/>
            <person name="Sorensen J.L."/>
            <person name="Fitzpatrick D.A."/>
            <person name="Frisvad J.C."/>
            <person name="Nielsen K.L."/>
        </authorList>
    </citation>
    <scope>NUCLEOTIDE SEQUENCE</scope>
    <source>
        <strain evidence="1">IBT 16125</strain>
    </source>
</reference>
<reference evidence="1" key="1">
    <citation type="submission" date="2022-12" db="EMBL/GenBank/DDBJ databases">
        <authorList>
            <person name="Petersen C."/>
        </authorList>
    </citation>
    <scope>NUCLEOTIDE SEQUENCE</scope>
    <source>
        <strain evidence="1">IBT 16125</strain>
    </source>
</reference>
<evidence type="ECO:0008006" key="3">
    <source>
        <dbReference type="Google" id="ProtNLM"/>
    </source>
</evidence>
<dbReference type="GeneID" id="81603828"/>
<evidence type="ECO:0000313" key="2">
    <source>
        <dbReference type="Proteomes" id="UP001213681"/>
    </source>
</evidence>
<dbReference type="AlphaFoldDB" id="A0AAD6BYY0"/>
<sequence>MADQRIDVLFYHTSSDWIYQDPNLHILKESEATQDFESDTTSIASQIAKGRIENGRRYQALKDDVYWSPSDEQQFEAFELGHMVCIMLDYHRPNPLFSAPIGDNPKHILDVGTGKGNWAIDVADQYPEATVRGTDLFPPPVTWVPPNCLFEVDDIQKEWTWKEPFDLIHLRQMLGSFTPEGWKGLYQQCFNNLAPGGWIEQIEFDVRVRSDDGSLPPDSVLAGWGDNFIGCAERAGRSLTTQETMRASIEAAGFVDVHERLYKVPMGPWAKDKVLKEVGLLNLQHWKSGLEGYAMWLLTKFGAPAPWTKEEVEVYLVNVRKELKDNRIHAYGYARRVWARKPRDDHMIQTLAKAKQPSE</sequence>